<keyword evidence="6" id="KW-1185">Reference proteome</keyword>
<dbReference type="EMBL" id="JBHUIK010000001">
    <property type="protein sequence ID" value="MFD2212471.1"/>
    <property type="molecule type" value="Genomic_DNA"/>
</dbReference>
<organism evidence="5 6">
    <name type="scientific">Metabacillus endolithicus</name>
    <dbReference type="NCBI Taxonomy" id="1535204"/>
    <lineage>
        <taxon>Bacteria</taxon>
        <taxon>Bacillati</taxon>
        <taxon>Bacillota</taxon>
        <taxon>Bacilli</taxon>
        <taxon>Bacillales</taxon>
        <taxon>Bacillaceae</taxon>
        <taxon>Metabacillus</taxon>
    </lineage>
</organism>
<accession>A0ABW5BUD0</accession>
<keyword evidence="2 3" id="KW-0378">Hydrolase</keyword>
<evidence type="ECO:0000259" key="4">
    <source>
        <dbReference type="PROSITE" id="PS51462"/>
    </source>
</evidence>
<dbReference type="PRINTS" id="PR00502">
    <property type="entry name" value="NUDIXFAMILY"/>
</dbReference>
<evidence type="ECO:0000256" key="1">
    <source>
        <dbReference type="ARBA" id="ARBA00001946"/>
    </source>
</evidence>
<evidence type="ECO:0000313" key="5">
    <source>
        <dbReference type="EMBL" id="MFD2212471.1"/>
    </source>
</evidence>
<dbReference type="InterPro" id="IPR020084">
    <property type="entry name" value="NUDIX_hydrolase_CS"/>
</dbReference>
<evidence type="ECO:0000313" key="6">
    <source>
        <dbReference type="Proteomes" id="UP001597318"/>
    </source>
</evidence>
<evidence type="ECO:0000256" key="3">
    <source>
        <dbReference type="RuleBase" id="RU003476"/>
    </source>
</evidence>
<dbReference type="Gene3D" id="3.90.79.10">
    <property type="entry name" value="Nucleoside Triphosphate Pyrophosphohydrolase"/>
    <property type="match status" value="1"/>
</dbReference>
<comment type="caution">
    <text evidence="5">The sequence shown here is derived from an EMBL/GenBank/DDBJ whole genome shotgun (WGS) entry which is preliminary data.</text>
</comment>
<protein>
    <submittedName>
        <fullName evidence="5">NUDIX domain-containing protein</fullName>
    </submittedName>
</protein>
<reference evidence="6" key="1">
    <citation type="journal article" date="2019" name="Int. J. Syst. Evol. Microbiol.">
        <title>The Global Catalogue of Microorganisms (GCM) 10K type strain sequencing project: providing services to taxonomists for standard genome sequencing and annotation.</title>
        <authorList>
            <consortium name="The Broad Institute Genomics Platform"/>
            <consortium name="The Broad Institute Genome Sequencing Center for Infectious Disease"/>
            <person name="Wu L."/>
            <person name="Ma J."/>
        </authorList>
    </citation>
    <scope>NUCLEOTIDE SEQUENCE [LARGE SCALE GENOMIC DNA]</scope>
    <source>
        <strain evidence="6">CGMCC 1.15474</strain>
    </source>
</reference>
<dbReference type="InterPro" id="IPR015797">
    <property type="entry name" value="NUDIX_hydrolase-like_dom_sf"/>
</dbReference>
<dbReference type="PROSITE" id="PS00893">
    <property type="entry name" value="NUDIX_BOX"/>
    <property type="match status" value="1"/>
</dbReference>
<comment type="similarity">
    <text evidence="3">Belongs to the Nudix hydrolase family.</text>
</comment>
<proteinExistence type="inferred from homology"/>
<dbReference type="Proteomes" id="UP001597318">
    <property type="component" value="Unassembled WGS sequence"/>
</dbReference>
<feature type="domain" description="Nudix hydrolase" evidence="4">
    <location>
        <begin position="1"/>
        <end position="129"/>
    </location>
</feature>
<dbReference type="PROSITE" id="PS51462">
    <property type="entry name" value="NUDIX"/>
    <property type="match status" value="1"/>
</dbReference>
<gene>
    <name evidence="5" type="ORF">ACFSKK_01960</name>
</gene>
<dbReference type="Pfam" id="PF00293">
    <property type="entry name" value="NUDIX"/>
    <property type="match status" value="1"/>
</dbReference>
<dbReference type="PANTHER" id="PTHR43046">
    <property type="entry name" value="GDP-MANNOSE MANNOSYL HYDROLASE"/>
    <property type="match status" value="1"/>
</dbReference>
<sequence length="132" mass="15187">MNRKRSCAAIIKDDHILMVKEVYPDKTFWTLPGGGVEEGETYEEAVIREVKEEVNLDVEIETCLFVGAYSHGEERCYLVRTVNDRIPSLGFDPEAGKKQTLSEVKWHSLEDMKEDLQVSKVIKSLHVKYEIK</sequence>
<evidence type="ECO:0000256" key="2">
    <source>
        <dbReference type="ARBA" id="ARBA00022801"/>
    </source>
</evidence>
<comment type="cofactor">
    <cofactor evidence="1">
        <name>Mg(2+)</name>
        <dbReference type="ChEBI" id="CHEBI:18420"/>
    </cofactor>
</comment>
<name>A0ABW5BUD0_9BACI</name>
<dbReference type="InterPro" id="IPR000086">
    <property type="entry name" value="NUDIX_hydrolase_dom"/>
</dbReference>
<dbReference type="PANTHER" id="PTHR43046:SF14">
    <property type="entry name" value="MUTT_NUDIX FAMILY PROTEIN"/>
    <property type="match status" value="1"/>
</dbReference>
<dbReference type="RefSeq" id="WP_247342379.1">
    <property type="nucleotide sequence ID" value="NZ_CP095550.1"/>
</dbReference>
<dbReference type="SUPFAM" id="SSF55811">
    <property type="entry name" value="Nudix"/>
    <property type="match status" value="1"/>
</dbReference>
<dbReference type="InterPro" id="IPR020476">
    <property type="entry name" value="Nudix_hydrolase"/>
</dbReference>